<dbReference type="EMBL" id="JAVIIV010000001">
    <property type="protein sequence ID" value="MDX8483587.1"/>
    <property type="molecule type" value="Genomic_DNA"/>
</dbReference>
<evidence type="ECO:0000256" key="1">
    <source>
        <dbReference type="SAM" id="MobiDB-lite"/>
    </source>
</evidence>
<dbReference type="RefSeq" id="WP_320293853.1">
    <property type="nucleotide sequence ID" value="NZ_JAVIIU010000002.1"/>
</dbReference>
<feature type="domain" description="NACHT" evidence="2">
    <location>
        <begin position="261"/>
        <end position="389"/>
    </location>
</feature>
<organism evidence="3 4">
    <name type="scientific">Mesorhizobium humile</name>
    <dbReference type="NCBI Taxonomy" id="3072313"/>
    <lineage>
        <taxon>Bacteria</taxon>
        <taxon>Pseudomonadati</taxon>
        <taxon>Pseudomonadota</taxon>
        <taxon>Alphaproteobacteria</taxon>
        <taxon>Hyphomicrobiales</taxon>
        <taxon>Phyllobacteriaceae</taxon>
        <taxon>Mesorhizobium</taxon>
    </lineage>
</organism>
<reference evidence="3 4" key="1">
    <citation type="submission" date="2023-08" db="EMBL/GenBank/DDBJ databases">
        <title>Implementing the SeqCode for naming new Mesorhizobium species isolated from Vachellia karroo root nodules.</title>
        <authorList>
            <person name="Van Lill M."/>
        </authorList>
    </citation>
    <scope>NUCLEOTIDE SEQUENCE [LARGE SCALE GENOMIC DNA]</scope>
    <source>
        <strain evidence="3 4">VK2B</strain>
    </source>
</reference>
<dbReference type="Gene3D" id="3.40.50.300">
    <property type="entry name" value="P-loop containing nucleotide triphosphate hydrolases"/>
    <property type="match status" value="1"/>
</dbReference>
<proteinExistence type="predicted"/>
<protein>
    <submittedName>
        <fullName evidence="3">NACHT domain-containing protein</fullName>
    </submittedName>
</protein>
<comment type="caution">
    <text evidence="3">The sequence shown here is derived from an EMBL/GenBank/DDBJ whole genome shotgun (WGS) entry which is preliminary data.</text>
</comment>
<feature type="compositionally biased region" description="Basic and acidic residues" evidence="1">
    <location>
        <begin position="146"/>
        <end position="156"/>
    </location>
</feature>
<evidence type="ECO:0000313" key="4">
    <source>
        <dbReference type="Proteomes" id="UP001280156"/>
    </source>
</evidence>
<dbReference type="PROSITE" id="PS50837">
    <property type="entry name" value="NACHT"/>
    <property type="match status" value="1"/>
</dbReference>
<accession>A0ABU4Y9H2</accession>
<sequence length="977" mass="110589">MTISAIASAAGLDAITKKISNYIVSRLSRRYLIRRSAEFRISTESSLQSDLMQAFGSAGLLNETTYRVLSTVSSSRLLDHLLDAAVTKIDPKFARRLIDRLEMELSGDGAISNPSLSERLWSVSSSLADSESLNLRPRLRSIEQSSRTEERVRRTEVSIAQSLSDKGQGGGTQHLPFIEADDQRLIAESLVNETENFCSQIDVHGASGEVLRVDLDEMFVSTPVEHLGTYQDAVRYGSQRHYHFYPLRPATQWHILLEQIERSVILGDPGGGKSTLSKKLCLEVARAFRGGDAQIPFFLQLRSYVAVWDQDKAVTFLGYIAEQVSQSTPGIPIERISAIVHYLLGTGRLFLVFDGLDEVLSLGNREDIVKKVRNFCDRYPLSRFLLTSRIVGYETTPVRNFDHHVVRGLTHEGMEQLFHNVNKHIVSKGQANTLTQFPAFIQDARNKALELIPNPLLLTLIIIIHSKKREIPDNRFDLYSSCADLLFDRWDSFRNINPTLPERYRLYDLLMHLASVIFEDETLGGRLSKGALEAEAKRFFRNDYVDNKEGRASEAASKLVEHLTGRAWILHEVGEGIFEFTHRTFLEFFYARWLEAKYEKTEELVRHILPHTEGGQRILSSHLALQARVRNKRNAATTAGQLLASEVEKNGRGRHGVISFAAASLEYLLPEAATLTKLSKAISEEALESAIYEPLASLLRTKSPLRPVILAPTIQKLSAVSRLENIRAMQKVYESLYGHTNDPDISSFIDEYLIPSLRSKQGSSPYIVKLIVDLDREPDWNLAQKFGLRLWRPNRRGDSDFDMRATDSGKIIDLVLGQPAAAFSAKQNPLMYLFQLVWERCSTQAGTVNLEISGRSAIYFHKSYQYDDSSMDAISEDNFGAFVFANMMLYEYYERVDDDLTAAIDLQTIQRSALNRTRFLGMTVFKEWIEGNVNLSSRVAPRRNRIEQQVEIRKFAEANAPMEVDDDDDLFGYEMPS</sequence>
<dbReference type="Pfam" id="PF05729">
    <property type="entry name" value="NACHT"/>
    <property type="match status" value="1"/>
</dbReference>
<name>A0ABU4Y9H2_9HYPH</name>
<feature type="region of interest" description="Disordered" evidence="1">
    <location>
        <begin position="144"/>
        <end position="173"/>
    </location>
</feature>
<dbReference type="Proteomes" id="UP001280156">
    <property type="component" value="Unassembled WGS sequence"/>
</dbReference>
<gene>
    <name evidence="3" type="ORF">RFM52_00150</name>
</gene>
<evidence type="ECO:0000259" key="2">
    <source>
        <dbReference type="PROSITE" id="PS50837"/>
    </source>
</evidence>
<dbReference type="SUPFAM" id="SSF52540">
    <property type="entry name" value="P-loop containing nucleoside triphosphate hydrolases"/>
    <property type="match status" value="1"/>
</dbReference>
<dbReference type="InterPro" id="IPR027417">
    <property type="entry name" value="P-loop_NTPase"/>
</dbReference>
<evidence type="ECO:0000313" key="3">
    <source>
        <dbReference type="EMBL" id="MDX8483587.1"/>
    </source>
</evidence>
<dbReference type="InterPro" id="IPR007111">
    <property type="entry name" value="NACHT_NTPase"/>
</dbReference>
<keyword evidence="4" id="KW-1185">Reference proteome</keyword>